<accession>A0ABP8TY87</accession>
<dbReference type="EMBL" id="BAABHJ010000039">
    <property type="protein sequence ID" value="GAA4617146.1"/>
    <property type="molecule type" value="Genomic_DNA"/>
</dbReference>
<dbReference type="Proteomes" id="UP001500212">
    <property type="component" value="Unassembled WGS sequence"/>
</dbReference>
<keyword evidence="2" id="KW-1185">Reference proteome</keyword>
<protein>
    <submittedName>
        <fullName evidence="1">Uncharacterized protein</fullName>
    </submittedName>
</protein>
<comment type="caution">
    <text evidence="1">The sequence shown here is derived from an EMBL/GenBank/DDBJ whole genome shotgun (WGS) entry which is preliminary data.</text>
</comment>
<gene>
    <name evidence="1" type="ORF">GCM10023195_76400</name>
</gene>
<proteinExistence type="predicted"/>
<sequence>MTNPLLSGNDQPGLRAVMEHHKINRSGSRRSRRGAATLRAFLEPVLGTPDRAIEGGKPFFLDERAADLGHV</sequence>
<reference evidence="2" key="1">
    <citation type="journal article" date="2019" name="Int. J. Syst. Evol. Microbiol.">
        <title>The Global Catalogue of Microorganisms (GCM) 10K type strain sequencing project: providing services to taxonomists for standard genome sequencing and annotation.</title>
        <authorList>
            <consortium name="The Broad Institute Genomics Platform"/>
            <consortium name="The Broad Institute Genome Sequencing Center for Infectious Disease"/>
            <person name="Wu L."/>
            <person name="Ma J."/>
        </authorList>
    </citation>
    <scope>NUCLEOTIDE SEQUENCE [LARGE SCALE GENOMIC DNA]</scope>
    <source>
        <strain evidence="2">JCM 17938</strain>
    </source>
</reference>
<organism evidence="1 2">
    <name type="scientific">Actinoallomurus liliacearum</name>
    <dbReference type="NCBI Taxonomy" id="1080073"/>
    <lineage>
        <taxon>Bacteria</taxon>
        <taxon>Bacillati</taxon>
        <taxon>Actinomycetota</taxon>
        <taxon>Actinomycetes</taxon>
        <taxon>Streptosporangiales</taxon>
        <taxon>Thermomonosporaceae</taxon>
        <taxon>Actinoallomurus</taxon>
    </lineage>
</organism>
<evidence type="ECO:0000313" key="2">
    <source>
        <dbReference type="Proteomes" id="UP001500212"/>
    </source>
</evidence>
<name>A0ABP8TY87_9ACTN</name>
<evidence type="ECO:0000313" key="1">
    <source>
        <dbReference type="EMBL" id="GAA4617146.1"/>
    </source>
</evidence>